<gene>
    <name evidence="1" type="ORF">Adt_04957</name>
</gene>
<dbReference type="Proteomes" id="UP001604336">
    <property type="component" value="Unassembled WGS sequence"/>
</dbReference>
<organism evidence="1 2">
    <name type="scientific">Abeliophyllum distichum</name>
    <dbReference type="NCBI Taxonomy" id="126358"/>
    <lineage>
        <taxon>Eukaryota</taxon>
        <taxon>Viridiplantae</taxon>
        <taxon>Streptophyta</taxon>
        <taxon>Embryophyta</taxon>
        <taxon>Tracheophyta</taxon>
        <taxon>Spermatophyta</taxon>
        <taxon>Magnoliopsida</taxon>
        <taxon>eudicotyledons</taxon>
        <taxon>Gunneridae</taxon>
        <taxon>Pentapetalae</taxon>
        <taxon>asterids</taxon>
        <taxon>lamiids</taxon>
        <taxon>Lamiales</taxon>
        <taxon>Oleaceae</taxon>
        <taxon>Forsythieae</taxon>
        <taxon>Abeliophyllum</taxon>
    </lineage>
</organism>
<dbReference type="AlphaFoldDB" id="A0ABD1V356"/>
<proteinExistence type="predicted"/>
<sequence>MFQARPVFYSSDHGSQLPISPMVSDAHPSTFRASDVTHRRSQALQTPLFGAFIIGGVSSVSVSEYDPEHLMSKLCGTPVINELVAVAAAAAATAWQWWWRWEAILGRSNSKRQRVNLFQHLEDVDLIGLNTLLDPFLLLVSCSGAAFYWAISYWPSISSLLEPSRLPGISRRQASSQLAFSPPLVPFLLFLSFENLKKVEKMNSNSNPWSEEEPARHSPGRPWLRRLPVSLSVSRVQSLLFFSLDKNPYQSRLASQDSEF</sequence>
<keyword evidence="2" id="KW-1185">Reference proteome</keyword>
<reference evidence="2" key="1">
    <citation type="submission" date="2024-07" db="EMBL/GenBank/DDBJ databases">
        <title>Two chromosome-level genome assemblies of Korean endemic species Abeliophyllum distichum and Forsythia ovata (Oleaceae).</title>
        <authorList>
            <person name="Jang H."/>
        </authorList>
    </citation>
    <scope>NUCLEOTIDE SEQUENCE [LARGE SCALE GENOMIC DNA]</scope>
</reference>
<evidence type="ECO:0000313" key="1">
    <source>
        <dbReference type="EMBL" id="KAL2531606.1"/>
    </source>
</evidence>
<name>A0ABD1V356_9LAMI</name>
<dbReference type="EMBL" id="JBFOLK010000002">
    <property type="protein sequence ID" value="KAL2531606.1"/>
    <property type="molecule type" value="Genomic_DNA"/>
</dbReference>
<protein>
    <submittedName>
        <fullName evidence="1">Uncharacterized protein</fullName>
    </submittedName>
</protein>
<comment type="caution">
    <text evidence="1">The sequence shown here is derived from an EMBL/GenBank/DDBJ whole genome shotgun (WGS) entry which is preliminary data.</text>
</comment>
<accession>A0ABD1V356</accession>
<evidence type="ECO:0000313" key="2">
    <source>
        <dbReference type="Proteomes" id="UP001604336"/>
    </source>
</evidence>